<dbReference type="SUPFAM" id="SSF54637">
    <property type="entry name" value="Thioesterase/thiol ester dehydrase-isomerase"/>
    <property type="match status" value="1"/>
</dbReference>
<dbReference type="PANTHER" id="PTHR43240:SF10">
    <property type="entry name" value="BLL4964 PROTEIN"/>
    <property type="match status" value="1"/>
</dbReference>
<dbReference type="OrthoDB" id="9805304at2"/>
<dbReference type="GO" id="GO:0005829">
    <property type="term" value="C:cytosol"/>
    <property type="evidence" value="ECO:0007669"/>
    <property type="project" value="TreeGrafter"/>
</dbReference>
<proteinExistence type="predicted"/>
<dbReference type="Gene3D" id="3.10.129.10">
    <property type="entry name" value="Hotdog Thioesterase"/>
    <property type="match status" value="1"/>
</dbReference>
<dbReference type="GO" id="GO:0061522">
    <property type="term" value="F:1,4-dihydroxy-2-naphthoyl-CoA thioesterase activity"/>
    <property type="evidence" value="ECO:0007669"/>
    <property type="project" value="TreeGrafter"/>
</dbReference>
<protein>
    <submittedName>
        <fullName evidence="4">Uncharacterized domain 1-containing protein</fullName>
    </submittedName>
</protein>
<feature type="domain" description="Thioesterase" evidence="3">
    <location>
        <begin position="52"/>
        <end position="125"/>
    </location>
</feature>
<dbReference type="PANTHER" id="PTHR43240">
    <property type="entry name" value="1,4-DIHYDROXY-2-NAPHTHOYL-COA THIOESTERASE 1"/>
    <property type="match status" value="1"/>
</dbReference>
<dbReference type="RefSeq" id="WP_084411015.1">
    <property type="nucleotide sequence ID" value="NZ_FWXR01000013.1"/>
</dbReference>
<evidence type="ECO:0000256" key="1">
    <source>
        <dbReference type="ARBA" id="ARBA00022801"/>
    </source>
</evidence>
<accession>A0A1W2D9J6</accession>
<dbReference type="Pfam" id="PF03061">
    <property type="entry name" value="4HBT"/>
    <property type="match status" value="1"/>
</dbReference>
<dbReference type="InterPro" id="IPR029069">
    <property type="entry name" value="HotDog_dom_sf"/>
</dbReference>
<dbReference type="Proteomes" id="UP000192656">
    <property type="component" value="Unassembled WGS sequence"/>
</dbReference>
<dbReference type="NCBIfam" id="TIGR00369">
    <property type="entry name" value="unchar_dom_1"/>
    <property type="match status" value="1"/>
</dbReference>
<evidence type="ECO:0000313" key="4">
    <source>
        <dbReference type="EMBL" id="SMC94237.1"/>
    </source>
</evidence>
<dbReference type="STRING" id="937218.SAMN06297251_113120"/>
<organism evidence="4 5">
    <name type="scientific">Fulvimarina manganoxydans</name>
    <dbReference type="NCBI Taxonomy" id="937218"/>
    <lineage>
        <taxon>Bacteria</taxon>
        <taxon>Pseudomonadati</taxon>
        <taxon>Pseudomonadota</taxon>
        <taxon>Alphaproteobacteria</taxon>
        <taxon>Hyphomicrobiales</taxon>
        <taxon>Aurantimonadaceae</taxon>
        <taxon>Fulvimarina</taxon>
    </lineage>
</organism>
<keyword evidence="2" id="KW-0472">Membrane</keyword>
<reference evidence="4 5" key="1">
    <citation type="submission" date="2017-04" db="EMBL/GenBank/DDBJ databases">
        <authorList>
            <person name="Afonso C.L."/>
            <person name="Miller P.J."/>
            <person name="Scott M.A."/>
            <person name="Spackman E."/>
            <person name="Goraichik I."/>
            <person name="Dimitrov K.M."/>
            <person name="Suarez D.L."/>
            <person name="Swayne D.E."/>
        </authorList>
    </citation>
    <scope>NUCLEOTIDE SEQUENCE [LARGE SCALE GENOMIC DNA]</scope>
    <source>
        <strain evidence="4 5">CGMCC 1.10972</strain>
    </source>
</reference>
<gene>
    <name evidence="4" type="ORF">SAMN06297251_113120</name>
</gene>
<dbReference type="AlphaFoldDB" id="A0A1W2D9J6"/>
<name>A0A1W2D9J6_9HYPH</name>
<evidence type="ECO:0000259" key="3">
    <source>
        <dbReference type="Pfam" id="PF03061"/>
    </source>
</evidence>
<evidence type="ECO:0000256" key="2">
    <source>
        <dbReference type="SAM" id="Phobius"/>
    </source>
</evidence>
<dbReference type="CDD" id="cd03443">
    <property type="entry name" value="PaaI_thioesterase"/>
    <property type="match status" value="1"/>
</dbReference>
<sequence>MQPIMTTEELNAFLASHFPQVSGPQDGMSVTQIGAGHATLRLEATDKHLRPGGTVSGPSMFLLADVAAYVAILAHIGPVALAVTTNMTINFMRKPEPGPLLGKASLLKLGKRLAVCEIALVSEREAEREGEAELAAHAVATYSIPPR</sequence>
<dbReference type="InterPro" id="IPR006683">
    <property type="entry name" value="Thioestr_dom"/>
</dbReference>
<dbReference type="InterPro" id="IPR003736">
    <property type="entry name" value="PAAI_dom"/>
</dbReference>
<feature type="transmembrane region" description="Helical" evidence="2">
    <location>
        <begin position="66"/>
        <end position="84"/>
    </location>
</feature>
<keyword evidence="2" id="KW-0812">Transmembrane</keyword>
<dbReference type="EMBL" id="FWXR01000013">
    <property type="protein sequence ID" value="SMC94237.1"/>
    <property type="molecule type" value="Genomic_DNA"/>
</dbReference>
<evidence type="ECO:0000313" key="5">
    <source>
        <dbReference type="Proteomes" id="UP000192656"/>
    </source>
</evidence>
<keyword evidence="5" id="KW-1185">Reference proteome</keyword>
<keyword evidence="2" id="KW-1133">Transmembrane helix</keyword>
<keyword evidence="1" id="KW-0378">Hydrolase</keyword>